<sequence length="134" mass="13483">MPLGGAGLALGLSLVLARSASAADPFEPPPERPVIGSCGTVSGGFLLPGTDACLRINGFVRGDAAMRVAEPTFALGAPSTAGTIAGSGRDLQRSSLTTAARLSADVRIPTAYGPVRLYVSLKGARGSHQPGPDR</sequence>
<dbReference type="AlphaFoldDB" id="A0AA41YSD3"/>
<dbReference type="RefSeq" id="WP_282584055.1">
    <property type="nucleotide sequence ID" value="NZ_JAMOIM010000003.1"/>
</dbReference>
<organism evidence="11 12">
    <name type="scientific">Lichenifustis flavocetrariae</name>
    <dbReference type="NCBI Taxonomy" id="2949735"/>
    <lineage>
        <taxon>Bacteria</taxon>
        <taxon>Pseudomonadati</taxon>
        <taxon>Pseudomonadota</taxon>
        <taxon>Alphaproteobacteria</taxon>
        <taxon>Hyphomicrobiales</taxon>
        <taxon>Lichenihabitantaceae</taxon>
        <taxon>Lichenifustis</taxon>
    </lineage>
</organism>
<dbReference type="GO" id="GO:0046930">
    <property type="term" value="C:pore complex"/>
    <property type="evidence" value="ECO:0007669"/>
    <property type="project" value="UniProtKB-KW"/>
</dbReference>
<dbReference type="Proteomes" id="UP001165667">
    <property type="component" value="Unassembled WGS sequence"/>
</dbReference>
<evidence type="ECO:0000256" key="1">
    <source>
        <dbReference type="ARBA" id="ARBA00009521"/>
    </source>
</evidence>
<dbReference type="GO" id="GO:0009279">
    <property type="term" value="C:cell outer membrane"/>
    <property type="evidence" value="ECO:0007669"/>
    <property type="project" value="UniProtKB-SubCell"/>
</dbReference>
<dbReference type="GO" id="GO:0015288">
    <property type="term" value="F:porin activity"/>
    <property type="evidence" value="ECO:0007669"/>
    <property type="project" value="UniProtKB-KW"/>
</dbReference>
<keyword evidence="9 10" id="KW-0998">Cell outer membrane</keyword>
<comment type="similarity">
    <text evidence="1 10">Belongs to the alphaproteobacteria porin family.</text>
</comment>
<feature type="chain" id="PRO_5041487945" description="Porin" evidence="10">
    <location>
        <begin position="23"/>
        <end position="134"/>
    </location>
</feature>
<proteinExistence type="inferred from homology"/>
<keyword evidence="5 10" id="KW-0732">Signal</keyword>
<evidence type="ECO:0000256" key="6">
    <source>
        <dbReference type="ARBA" id="ARBA00023065"/>
    </source>
</evidence>
<keyword evidence="7 10" id="KW-0626">Porin</keyword>
<evidence type="ECO:0000256" key="7">
    <source>
        <dbReference type="ARBA" id="ARBA00023114"/>
    </source>
</evidence>
<reference evidence="11" key="1">
    <citation type="submission" date="2022-05" db="EMBL/GenBank/DDBJ databases">
        <authorList>
            <person name="Pankratov T."/>
        </authorList>
    </citation>
    <scope>NUCLEOTIDE SEQUENCE</scope>
    <source>
        <strain evidence="11">BP6-180914</strain>
    </source>
</reference>
<protein>
    <recommendedName>
        <fullName evidence="10">Porin</fullName>
    </recommendedName>
</protein>
<name>A0AA41YSD3_9HYPH</name>
<keyword evidence="6 10" id="KW-0406">Ion transport</keyword>
<gene>
    <name evidence="11" type="ORF">M8523_06615</name>
</gene>
<keyword evidence="4 10" id="KW-0812">Transmembrane</keyword>
<accession>A0AA41YSD3</accession>
<dbReference type="Pfam" id="PF02530">
    <property type="entry name" value="Porin_2"/>
    <property type="match status" value="1"/>
</dbReference>
<keyword evidence="3 10" id="KW-1134">Transmembrane beta strand</keyword>
<comment type="caution">
    <text evidence="11">The sequence shown here is derived from an EMBL/GenBank/DDBJ whole genome shotgun (WGS) entry which is preliminary data.</text>
</comment>
<dbReference type="InterPro" id="IPR003684">
    <property type="entry name" value="Porin_alphabac"/>
</dbReference>
<comment type="subcellular location">
    <subcellularLocation>
        <location evidence="10">Cell outer membrane</location>
        <topology evidence="10">Multi-pass membrane protein</topology>
    </subcellularLocation>
</comment>
<evidence type="ECO:0000313" key="12">
    <source>
        <dbReference type="Proteomes" id="UP001165667"/>
    </source>
</evidence>
<keyword evidence="12" id="KW-1185">Reference proteome</keyword>
<evidence type="ECO:0000256" key="4">
    <source>
        <dbReference type="ARBA" id="ARBA00022692"/>
    </source>
</evidence>
<comment type="domain">
    <text evidence="10">Consists of 16-stranded beta-barrel sheets, with large surface-exposed loops, that form a transmembrane pore at the center of each barrel. The pore is partially ocluded by a peptide loop that folds into the pore lumen.</text>
</comment>
<evidence type="ECO:0000313" key="11">
    <source>
        <dbReference type="EMBL" id="MCW6507694.1"/>
    </source>
</evidence>
<evidence type="ECO:0000256" key="2">
    <source>
        <dbReference type="ARBA" id="ARBA00022448"/>
    </source>
</evidence>
<evidence type="ECO:0000256" key="9">
    <source>
        <dbReference type="ARBA" id="ARBA00023237"/>
    </source>
</evidence>
<comment type="function">
    <text evidence="10">Forms passive diffusion pores that allow small molecular weight hydrophilic materials across the outer membrane.</text>
</comment>
<dbReference type="EMBL" id="JAMOIM010000003">
    <property type="protein sequence ID" value="MCW6507694.1"/>
    <property type="molecule type" value="Genomic_DNA"/>
</dbReference>
<evidence type="ECO:0000256" key="5">
    <source>
        <dbReference type="ARBA" id="ARBA00022729"/>
    </source>
</evidence>
<feature type="signal peptide" evidence="10">
    <location>
        <begin position="1"/>
        <end position="22"/>
    </location>
</feature>
<evidence type="ECO:0000256" key="8">
    <source>
        <dbReference type="ARBA" id="ARBA00023136"/>
    </source>
</evidence>
<evidence type="ECO:0000256" key="3">
    <source>
        <dbReference type="ARBA" id="ARBA00022452"/>
    </source>
</evidence>
<evidence type="ECO:0000256" key="10">
    <source>
        <dbReference type="RuleBase" id="RU364005"/>
    </source>
</evidence>
<keyword evidence="8 10" id="KW-0472">Membrane</keyword>
<keyword evidence="2 10" id="KW-0813">Transport</keyword>
<dbReference type="GO" id="GO:0006811">
    <property type="term" value="P:monoatomic ion transport"/>
    <property type="evidence" value="ECO:0007669"/>
    <property type="project" value="UniProtKB-KW"/>
</dbReference>